<evidence type="ECO:0000313" key="14">
    <source>
        <dbReference type="Proteomes" id="UP000594688"/>
    </source>
</evidence>
<dbReference type="EMBL" id="CP048685">
    <property type="protein sequence ID" value="QPJ63356.1"/>
    <property type="molecule type" value="Genomic_DNA"/>
</dbReference>
<protein>
    <recommendedName>
        <fullName evidence="2">phosphoserine phosphatase</fullName>
        <ecNumber evidence="2">3.1.3.3</ecNumber>
    </recommendedName>
</protein>
<keyword evidence="4" id="KW-0479">Metal-binding</keyword>
<comment type="catalytic activity">
    <reaction evidence="8">
        <text>O-phospho-L-serine + H2O = L-serine + phosphate</text>
        <dbReference type="Rhea" id="RHEA:21208"/>
        <dbReference type="ChEBI" id="CHEBI:15377"/>
        <dbReference type="ChEBI" id="CHEBI:33384"/>
        <dbReference type="ChEBI" id="CHEBI:43474"/>
        <dbReference type="ChEBI" id="CHEBI:57524"/>
        <dbReference type="EC" id="3.1.3.3"/>
    </reaction>
</comment>
<dbReference type="Pfam" id="PF00702">
    <property type="entry name" value="Hydrolase"/>
    <property type="match status" value="1"/>
</dbReference>
<dbReference type="PANTHER" id="PTHR43344">
    <property type="entry name" value="PHOSPHOSERINE PHOSPHATASE"/>
    <property type="match status" value="1"/>
</dbReference>
<feature type="binding site" evidence="12">
    <location>
        <position position="8"/>
    </location>
    <ligand>
        <name>Mg(2+)</name>
        <dbReference type="ChEBI" id="CHEBI:18420"/>
    </ligand>
</feature>
<evidence type="ECO:0000256" key="1">
    <source>
        <dbReference type="ARBA" id="ARBA00005135"/>
    </source>
</evidence>
<dbReference type="NCBIfam" id="TIGR01488">
    <property type="entry name" value="HAD-SF-IB"/>
    <property type="match status" value="1"/>
</dbReference>
<feature type="active site" description="Nucleophile" evidence="10">
    <location>
        <position position="6"/>
    </location>
</feature>
<dbReference type="GO" id="GO:0006564">
    <property type="term" value="P:L-serine biosynthetic process"/>
    <property type="evidence" value="ECO:0007669"/>
    <property type="project" value="UniProtKB-KW"/>
</dbReference>
<evidence type="ECO:0000256" key="4">
    <source>
        <dbReference type="ARBA" id="ARBA00022723"/>
    </source>
</evidence>
<comment type="pathway">
    <text evidence="1">Amino-acid biosynthesis; L-serine biosynthesis; L-serine from 3-phospho-D-glycerate: step 3/3.</text>
</comment>
<keyword evidence="5" id="KW-0378">Hydrolase</keyword>
<evidence type="ECO:0000256" key="3">
    <source>
        <dbReference type="ARBA" id="ARBA00022605"/>
    </source>
</evidence>
<evidence type="ECO:0000256" key="2">
    <source>
        <dbReference type="ARBA" id="ARBA00012640"/>
    </source>
</evidence>
<evidence type="ECO:0000256" key="11">
    <source>
        <dbReference type="PIRSR" id="PIRSR611863-2"/>
    </source>
</evidence>
<dbReference type="NCBIfam" id="NF010109">
    <property type="entry name" value="PRK13582.1"/>
    <property type="match status" value="1"/>
</dbReference>
<proteinExistence type="predicted"/>
<comment type="catalytic activity">
    <reaction evidence="9">
        <text>O-phospho-D-serine + H2O = D-serine + phosphate</text>
        <dbReference type="Rhea" id="RHEA:24873"/>
        <dbReference type="ChEBI" id="CHEBI:15377"/>
        <dbReference type="ChEBI" id="CHEBI:35247"/>
        <dbReference type="ChEBI" id="CHEBI:43474"/>
        <dbReference type="ChEBI" id="CHEBI:58680"/>
        <dbReference type="EC" id="3.1.3.3"/>
    </reaction>
</comment>
<dbReference type="InterPro" id="IPR011863">
    <property type="entry name" value="HSK-PSP"/>
</dbReference>
<dbReference type="InterPro" id="IPR050582">
    <property type="entry name" value="HAD-like_SerB"/>
</dbReference>
<evidence type="ECO:0000256" key="6">
    <source>
        <dbReference type="ARBA" id="ARBA00022842"/>
    </source>
</evidence>
<accession>A0A7T0BYL6</accession>
<dbReference type="GO" id="GO:0016740">
    <property type="term" value="F:transferase activity"/>
    <property type="evidence" value="ECO:0007669"/>
    <property type="project" value="UniProtKB-KW"/>
</dbReference>
<feature type="active site" description="Proton donor" evidence="10">
    <location>
        <position position="8"/>
    </location>
</feature>
<keyword evidence="7" id="KW-0718">Serine biosynthesis</keyword>
<evidence type="ECO:0000256" key="12">
    <source>
        <dbReference type="PIRSR" id="PIRSR611863-3"/>
    </source>
</evidence>
<gene>
    <name evidence="13" type="primary">thrH</name>
    <name evidence="13" type="ORF">G3M70_16310</name>
</gene>
<dbReference type="Proteomes" id="UP000594688">
    <property type="component" value="Chromosome"/>
</dbReference>
<keyword evidence="6" id="KW-0460">Magnesium</keyword>
<dbReference type="SUPFAM" id="SSF56784">
    <property type="entry name" value="HAD-like"/>
    <property type="match status" value="1"/>
</dbReference>
<dbReference type="EC" id="3.1.3.3" evidence="2"/>
<feature type="binding site" evidence="12">
    <location>
        <position position="6"/>
    </location>
    <ligand>
        <name>Mg(2+)</name>
        <dbReference type="ChEBI" id="CHEBI:18420"/>
    </ligand>
</feature>
<evidence type="ECO:0000256" key="5">
    <source>
        <dbReference type="ARBA" id="ARBA00022801"/>
    </source>
</evidence>
<keyword evidence="3" id="KW-0028">Amino-acid biosynthesis</keyword>
<name>A0A7T0BYL6_9BACT</name>
<reference evidence="13 14" key="1">
    <citation type="submission" date="2020-02" db="EMBL/GenBank/DDBJ databases">
        <title>Genomic and physiological characterization of two novel Nitrospinaceae genera.</title>
        <authorList>
            <person name="Mueller A.J."/>
            <person name="Jung M.-Y."/>
            <person name="Strachan C.R."/>
            <person name="Herbold C.W."/>
            <person name="Kirkegaard R.H."/>
            <person name="Daims H."/>
        </authorList>
    </citation>
    <scope>NUCLEOTIDE SEQUENCE [LARGE SCALE GENOMIC DNA]</scope>
    <source>
        <strain evidence="13">EB</strain>
    </source>
</reference>
<feature type="binding site" evidence="11">
    <location>
        <position position="132"/>
    </location>
    <ligand>
        <name>substrate</name>
    </ligand>
</feature>
<dbReference type="GO" id="GO:0005737">
    <property type="term" value="C:cytoplasm"/>
    <property type="evidence" value="ECO:0007669"/>
    <property type="project" value="TreeGrafter"/>
</dbReference>
<dbReference type="PANTHER" id="PTHR43344:SF2">
    <property type="entry name" value="PHOSPHOSERINE PHOSPHATASE"/>
    <property type="match status" value="1"/>
</dbReference>
<dbReference type="GO" id="GO:0000287">
    <property type="term" value="F:magnesium ion binding"/>
    <property type="evidence" value="ECO:0007669"/>
    <property type="project" value="TreeGrafter"/>
</dbReference>
<evidence type="ECO:0000313" key="13">
    <source>
        <dbReference type="EMBL" id="QPJ63356.1"/>
    </source>
</evidence>
<dbReference type="AlphaFoldDB" id="A0A7T0BYL6"/>
<feature type="binding site" evidence="11">
    <location>
        <position position="154"/>
    </location>
    <ligand>
        <name>substrate</name>
    </ligand>
</feature>
<dbReference type="Gene3D" id="3.40.50.1000">
    <property type="entry name" value="HAD superfamily/HAD-like"/>
    <property type="match status" value="1"/>
</dbReference>
<dbReference type="NCBIfam" id="TIGR02137">
    <property type="entry name" value="HSK-PSP"/>
    <property type="match status" value="1"/>
</dbReference>
<evidence type="ECO:0000256" key="7">
    <source>
        <dbReference type="ARBA" id="ARBA00023299"/>
    </source>
</evidence>
<evidence type="ECO:0000256" key="9">
    <source>
        <dbReference type="ARBA" id="ARBA00048523"/>
    </source>
</evidence>
<comment type="cofactor">
    <cofactor evidence="12">
        <name>Mg(2+)</name>
        <dbReference type="ChEBI" id="CHEBI:18420"/>
    </cofactor>
    <text evidence="12">Binds 1 Mg(2+) ion per subunit.</text>
</comment>
<dbReference type="InterPro" id="IPR023214">
    <property type="entry name" value="HAD_sf"/>
</dbReference>
<feature type="binding site" evidence="11">
    <location>
        <begin position="89"/>
        <end position="90"/>
    </location>
    <ligand>
        <name>substrate</name>
    </ligand>
</feature>
<sequence length="203" mass="22968">MLACLDLEGVLIPEIWIAFAEKTGIEKLRLTTRDIPDYDELMRGRLKILDDNNLKLPDIEKVIGSMEPMQGARQFLDWLKSEFQVIILSDTFYQFAGPLMAQLDYPTLFCNSLVIDSNGRIADYKLRQNDGKTKAVKAFQSLNFQAIAAGDSYNDTGMLKQAEGGIFFKPPASITEEFPQFPVTQNYDELKAAFLKVREGILK</sequence>
<dbReference type="GO" id="GO:0036424">
    <property type="term" value="F:L-phosphoserine phosphatase activity"/>
    <property type="evidence" value="ECO:0007669"/>
    <property type="project" value="TreeGrafter"/>
</dbReference>
<feature type="binding site" evidence="11">
    <location>
        <position position="45"/>
    </location>
    <ligand>
        <name>substrate</name>
    </ligand>
</feature>
<evidence type="ECO:0000256" key="10">
    <source>
        <dbReference type="PIRSR" id="PIRSR611863-1"/>
    </source>
</evidence>
<feature type="binding site" evidence="11">
    <location>
        <position position="14"/>
    </location>
    <ligand>
        <name>substrate</name>
    </ligand>
</feature>
<organism evidence="13 14">
    <name type="scientific">Candidatus Nitronauta litoralis</name>
    <dbReference type="NCBI Taxonomy" id="2705533"/>
    <lineage>
        <taxon>Bacteria</taxon>
        <taxon>Pseudomonadati</taxon>
        <taxon>Nitrospinota/Tectimicrobiota group</taxon>
        <taxon>Nitrospinota</taxon>
        <taxon>Nitrospinia</taxon>
        <taxon>Nitrospinales</taxon>
        <taxon>Nitrospinaceae</taxon>
        <taxon>Candidatus Nitronauta</taxon>
    </lineage>
</organism>
<dbReference type="InterPro" id="IPR036412">
    <property type="entry name" value="HAD-like_sf"/>
</dbReference>
<feature type="binding site" evidence="12">
    <location>
        <position position="151"/>
    </location>
    <ligand>
        <name>Mg(2+)</name>
        <dbReference type="ChEBI" id="CHEBI:18420"/>
    </ligand>
</feature>
<dbReference type="Gene3D" id="3.90.1470.10">
    <property type="entry name" value="thrh gene product, domain 2"/>
    <property type="match status" value="1"/>
</dbReference>
<keyword evidence="13" id="KW-0808">Transferase</keyword>
<evidence type="ECO:0000256" key="8">
    <source>
        <dbReference type="ARBA" id="ARBA00048138"/>
    </source>
</evidence>
<dbReference type="KEGG" id="nli:G3M70_16310"/>